<feature type="domain" description="Smf/DprA SLOG" evidence="3">
    <location>
        <begin position="125"/>
        <end position="346"/>
    </location>
</feature>
<dbReference type="Pfam" id="PF02481">
    <property type="entry name" value="DNA_processg_A"/>
    <property type="match status" value="1"/>
</dbReference>
<feature type="region of interest" description="Disordered" evidence="2">
    <location>
        <begin position="1"/>
        <end position="40"/>
    </location>
</feature>
<keyword evidence="5" id="KW-1185">Reference proteome</keyword>
<gene>
    <name evidence="4" type="primary">dprA</name>
    <name evidence="4" type="ORF">ACFPET_15960</name>
</gene>
<dbReference type="NCBIfam" id="TIGR00732">
    <property type="entry name" value="dprA"/>
    <property type="match status" value="1"/>
</dbReference>
<evidence type="ECO:0000256" key="2">
    <source>
        <dbReference type="SAM" id="MobiDB-lite"/>
    </source>
</evidence>
<evidence type="ECO:0000313" key="4">
    <source>
        <dbReference type="EMBL" id="MFC4336696.1"/>
    </source>
</evidence>
<dbReference type="RefSeq" id="WP_380622864.1">
    <property type="nucleotide sequence ID" value="NZ_JBHSDK010000021.1"/>
</dbReference>
<dbReference type="Gene3D" id="3.40.50.450">
    <property type="match status" value="1"/>
</dbReference>
<dbReference type="EMBL" id="JBHSDK010000021">
    <property type="protein sequence ID" value="MFC4336696.1"/>
    <property type="molecule type" value="Genomic_DNA"/>
</dbReference>
<comment type="similarity">
    <text evidence="1">Belongs to the DprA/Smf family.</text>
</comment>
<protein>
    <submittedName>
        <fullName evidence="4">DNA-processing protein DprA</fullName>
    </submittedName>
</protein>
<accession>A0ABV8U1I9</accession>
<evidence type="ECO:0000256" key="1">
    <source>
        <dbReference type="ARBA" id="ARBA00006525"/>
    </source>
</evidence>
<organism evidence="4 5">
    <name type="scientific">Salininema proteolyticum</name>
    <dbReference type="NCBI Taxonomy" id="1607685"/>
    <lineage>
        <taxon>Bacteria</taxon>
        <taxon>Bacillati</taxon>
        <taxon>Actinomycetota</taxon>
        <taxon>Actinomycetes</taxon>
        <taxon>Glycomycetales</taxon>
        <taxon>Glycomycetaceae</taxon>
        <taxon>Salininema</taxon>
    </lineage>
</organism>
<dbReference type="PANTHER" id="PTHR43022:SF1">
    <property type="entry name" value="PROTEIN SMF"/>
    <property type="match status" value="1"/>
</dbReference>
<dbReference type="Proteomes" id="UP001595823">
    <property type="component" value="Unassembled WGS sequence"/>
</dbReference>
<name>A0ABV8U1I9_9ACTN</name>
<dbReference type="PANTHER" id="PTHR43022">
    <property type="entry name" value="PROTEIN SMF"/>
    <property type="match status" value="1"/>
</dbReference>
<dbReference type="InterPro" id="IPR003488">
    <property type="entry name" value="DprA"/>
</dbReference>
<dbReference type="InterPro" id="IPR057666">
    <property type="entry name" value="DrpA_SLOG"/>
</dbReference>
<evidence type="ECO:0000259" key="3">
    <source>
        <dbReference type="Pfam" id="PF02481"/>
    </source>
</evidence>
<evidence type="ECO:0000313" key="5">
    <source>
        <dbReference type="Proteomes" id="UP001595823"/>
    </source>
</evidence>
<proteinExistence type="inferred from homology"/>
<reference evidence="5" key="1">
    <citation type="journal article" date="2019" name="Int. J. Syst. Evol. Microbiol.">
        <title>The Global Catalogue of Microorganisms (GCM) 10K type strain sequencing project: providing services to taxonomists for standard genome sequencing and annotation.</title>
        <authorList>
            <consortium name="The Broad Institute Genomics Platform"/>
            <consortium name="The Broad Institute Genome Sequencing Center for Infectious Disease"/>
            <person name="Wu L."/>
            <person name="Ma J."/>
        </authorList>
    </citation>
    <scope>NUCLEOTIDE SEQUENCE [LARGE SCALE GENOMIC DNA]</scope>
    <source>
        <strain evidence="5">IBRC-M 10908</strain>
    </source>
</reference>
<dbReference type="SUPFAM" id="SSF102405">
    <property type="entry name" value="MCP/YpsA-like"/>
    <property type="match status" value="1"/>
</dbReference>
<sequence length="427" mass="45836">MEPPDGPASTPSDFERFGPPPPDTAPDQSATPAPPPTTVTGTGFSDLLDDRSARMVLSAIVEPGDSDVDDLVEAEGAPETVRAVWSGDLPDRVSLLTRASVERHASPHVLADEMHRLTAACGSRVLVPSDDDWPDQLSDLYAISDESQPHMRPPRCLWVRGELSLTEFLDRAVSIVGSRACTEYGSLAAENMAFELAEAGWTIVSGGAYGIDRAAHQGALSAHSPTVSVLACGVDQGYPQGNERLFTKIADTGLLLSEWPPGFSPRRHRFLTRNRVIAALTRGTIVVEAASRSGARHTARLAAELDRTLMFVPGPITSASSAGVHQMARECWEPRLVTSAADVIADLAPFEAVAEPDSSADDRPMDRLDEADARVVEVLRRGWVRETAAVASDAGLPVAETAKVLERLASTGWVQCVEGRWRLPVDR</sequence>
<comment type="caution">
    <text evidence="4">The sequence shown here is derived from an EMBL/GenBank/DDBJ whole genome shotgun (WGS) entry which is preliminary data.</text>
</comment>